<accession>A0AAE9IVR2</accession>
<proteinExistence type="predicted"/>
<feature type="compositionally biased region" description="Basic and acidic residues" evidence="1">
    <location>
        <begin position="148"/>
        <end position="167"/>
    </location>
</feature>
<evidence type="ECO:0000313" key="4">
    <source>
        <dbReference type="Proteomes" id="UP000827892"/>
    </source>
</evidence>
<dbReference type="AlphaFoldDB" id="A0AAE9IVR2"/>
<evidence type="ECO:0000313" key="3">
    <source>
        <dbReference type="EMBL" id="ULU07094.1"/>
    </source>
</evidence>
<evidence type="ECO:0000259" key="2">
    <source>
        <dbReference type="PROSITE" id="PS00028"/>
    </source>
</evidence>
<name>A0AAE9IVR2_CAEBR</name>
<sequence length="242" mass="27554">MSVNSALTTHALRSPQNAIKALQHDHQVSGMPLTVQSVGKELCFWCVEAFRGCPIHENSKVFWNDTSVKSYTDESDGFRIVNEKELINLENSSKKIIDTSSGKFLLPANSSSLPVSSVFHFEKVKEIPAPHELKEVPETIPKKKKYNKKEVCKKPKQPKEVEDPDVPRKKRTYNKAPKNGIKAIPVEGAKGKKEKSQKLFVCEICEFACTVRRNLESHFVEFHGRPKYVSEVDVIQYDNRER</sequence>
<reference evidence="3 4" key="1">
    <citation type="submission" date="2022-05" db="EMBL/GenBank/DDBJ databases">
        <title>Chromosome-level reference genomes for two strains of Caenorhabditis briggsae: an improved platform for comparative genomics.</title>
        <authorList>
            <person name="Stevens L."/>
            <person name="Andersen E.C."/>
        </authorList>
    </citation>
    <scope>NUCLEOTIDE SEQUENCE [LARGE SCALE GENOMIC DNA]</scope>
    <source>
        <strain evidence="3">QX1410_ONT</strain>
        <tissue evidence="3">Whole-organism</tissue>
    </source>
</reference>
<protein>
    <recommendedName>
        <fullName evidence="2">C2H2-type domain-containing protein</fullName>
    </recommendedName>
</protein>
<dbReference type="PROSITE" id="PS00028">
    <property type="entry name" value="ZINC_FINGER_C2H2_1"/>
    <property type="match status" value="1"/>
</dbReference>
<gene>
    <name evidence="3" type="ORF">L3Y34_018699</name>
</gene>
<organism evidence="3 4">
    <name type="scientific">Caenorhabditis briggsae</name>
    <dbReference type="NCBI Taxonomy" id="6238"/>
    <lineage>
        <taxon>Eukaryota</taxon>
        <taxon>Metazoa</taxon>
        <taxon>Ecdysozoa</taxon>
        <taxon>Nematoda</taxon>
        <taxon>Chromadorea</taxon>
        <taxon>Rhabditida</taxon>
        <taxon>Rhabditina</taxon>
        <taxon>Rhabditomorpha</taxon>
        <taxon>Rhabditoidea</taxon>
        <taxon>Rhabditidae</taxon>
        <taxon>Peloderinae</taxon>
        <taxon>Caenorhabditis</taxon>
    </lineage>
</organism>
<evidence type="ECO:0000256" key="1">
    <source>
        <dbReference type="SAM" id="MobiDB-lite"/>
    </source>
</evidence>
<dbReference type="InterPro" id="IPR013087">
    <property type="entry name" value="Znf_C2H2_type"/>
</dbReference>
<dbReference type="Proteomes" id="UP000827892">
    <property type="component" value="Chromosome II"/>
</dbReference>
<feature type="region of interest" description="Disordered" evidence="1">
    <location>
        <begin position="147"/>
        <end position="173"/>
    </location>
</feature>
<feature type="domain" description="C2H2-type" evidence="2">
    <location>
        <begin position="202"/>
        <end position="223"/>
    </location>
</feature>
<dbReference type="EMBL" id="CP090892">
    <property type="protein sequence ID" value="ULU07094.1"/>
    <property type="molecule type" value="Genomic_DNA"/>
</dbReference>